<feature type="domain" description="DUF2344" evidence="1">
    <location>
        <begin position="8"/>
        <end position="195"/>
    </location>
</feature>
<dbReference type="Pfam" id="PF10105">
    <property type="entry name" value="DUF2344"/>
    <property type="match status" value="1"/>
</dbReference>
<evidence type="ECO:0000313" key="2">
    <source>
        <dbReference type="EMBL" id="MPM62706.1"/>
    </source>
</evidence>
<gene>
    <name evidence="2" type="ORF">SDC9_109583</name>
</gene>
<name>A0A645BC88_9ZZZZ</name>
<protein>
    <recommendedName>
        <fullName evidence="1">DUF2344 domain-containing protein</fullName>
    </recommendedName>
</protein>
<sequence>MLIMSKLIRAKYKKEDDMIFISHLDLQRLLQRAFRRAEINLSYSQGFNPHPKMSYANALALGTESQGEYVDIEIEDDIFVGDFLQRINEELPIGVEFIKAEEITPQTPALAQEIVYGEYLFNIDLETPLSKELVKTRVFEFITSKSIMISKKNKKGKIVEVDIRPMIKTFDLVVLDDSRATFEAIIATGSKANLNTNIFVPILLEILGIEMDPKEVEIIRRDLYKIVDGELVTPL</sequence>
<proteinExistence type="predicted"/>
<dbReference type="InterPro" id="IPR018768">
    <property type="entry name" value="DUF2344"/>
</dbReference>
<dbReference type="NCBIfam" id="TIGR03936">
    <property type="entry name" value="sam_1_link_chp"/>
    <property type="match status" value="1"/>
</dbReference>
<comment type="caution">
    <text evidence="2">The sequence shown here is derived from an EMBL/GenBank/DDBJ whole genome shotgun (WGS) entry which is preliminary data.</text>
</comment>
<accession>A0A645BC88</accession>
<organism evidence="2">
    <name type="scientific">bioreactor metagenome</name>
    <dbReference type="NCBI Taxonomy" id="1076179"/>
    <lineage>
        <taxon>unclassified sequences</taxon>
        <taxon>metagenomes</taxon>
        <taxon>ecological metagenomes</taxon>
    </lineage>
</organism>
<evidence type="ECO:0000259" key="1">
    <source>
        <dbReference type="Pfam" id="PF10105"/>
    </source>
</evidence>
<reference evidence="2" key="1">
    <citation type="submission" date="2019-08" db="EMBL/GenBank/DDBJ databases">
        <authorList>
            <person name="Kucharzyk K."/>
            <person name="Murdoch R.W."/>
            <person name="Higgins S."/>
            <person name="Loffler F."/>
        </authorList>
    </citation>
    <scope>NUCLEOTIDE SEQUENCE</scope>
</reference>
<dbReference type="AlphaFoldDB" id="A0A645BC88"/>
<dbReference type="EMBL" id="VSSQ01019006">
    <property type="protein sequence ID" value="MPM62706.1"/>
    <property type="molecule type" value="Genomic_DNA"/>
</dbReference>